<dbReference type="SUPFAM" id="SSF54928">
    <property type="entry name" value="RNA-binding domain, RBD"/>
    <property type="match status" value="1"/>
</dbReference>
<accession>A0A0S4TIV9</accession>
<dbReference type="CDD" id="cd12240">
    <property type="entry name" value="RRM_NCBP2"/>
    <property type="match status" value="1"/>
</dbReference>
<dbReference type="AlphaFoldDB" id="A0A0S4TIV9"/>
<dbReference type="VEuPathDB" id="CryptoDB:ChTU502y2012_406g0575"/>
<evidence type="ECO:0000256" key="2">
    <source>
        <dbReference type="ARBA" id="ARBA00010725"/>
    </source>
</evidence>
<dbReference type="Pfam" id="PF00076">
    <property type="entry name" value="RRM_1"/>
    <property type="match status" value="1"/>
</dbReference>
<dbReference type="PANTHER" id="PTHR18847:SF0">
    <property type="entry name" value="NUCLEAR CAP-BINDING PROTEIN SUBUNIT 2"/>
    <property type="match status" value="1"/>
</dbReference>
<evidence type="ECO:0000313" key="11">
    <source>
        <dbReference type="EMBL" id="CUV06595.1"/>
    </source>
</evidence>
<sequence>MSYLFHAIGHEYSYFDKKNYSKDDWIAKISKSTTVYVGNLSFFTTEEIIGEVFGLCGPIKAIYLGLNHQTMQPCGFCFVQYYNHADALTAVTFLNRSYCDGREIRVDWDSGEDISGSRRYGRGNSGFQWRDELRNQIDPDRQLDGVDTNSHSKSYKFSHGSNSSFQRRHLGGRGRNSRGTFNISHYNRQIKHKHQAFDQLKNTNGFHDNYPDY</sequence>
<dbReference type="GO" id="GO:0005846">
    <property type="term" value="C:nuclear cap binding complex"/>
    <property type="evidence" value="ECO:0007669"/>
    <property type="project" value="InterPro"/>
</dbReference>
<evidence type="ECO:0000256" key="5">
    <source>
        <dbReference type="ARBA" id="ARBA00023187"/>
    </source>
</evidence>
<dbReference type="GO" id="GO:0045292">
    <property type="term" value="P:mRNA cis splicing, via spliceosome"/>
    <property type="evidence" value="ECO:0007669"/>
    <property type="project" value="InterPro"/>
</dbReference>
<dbReference type="Proteomes" id="UP000199752">
    <property type="component" value="Chromosome 6"/>
</dbReference>
<dbReference type="PANTHER" id="PTHR18847">
    <property type="entry name" value="20 KD NUCLEAR CAP BINDING PROTEIN"/>
    <property type="match status" value="1"/>
</dbReference>
<evidence type="ECO:0000256" key="1">
    <source>
        <dbReference type="ARBA" id="ARBA00004123"/>
    </source>
</evidence>
<dbReference type="VEuPathDB" id="CryptoDB:GY17_00000174"/>
<evidence type="ECO:0000256" key="6">
    <source>
        <dbReference type="ARBA" id="ARBA00023242"/>
    </source>
</evidence>
<proteinExistence type="inferred from homology"/>
<dbReference type="InterPro" id="IPR012677">
    <property type="entry name" value="Nucleotide-bd_a/b_plait_sf"/>
</dbReference>
<evidence type="ECO:0000256" key="7">
    <source>
        <dbReference type="PROSITE-ProRule" id="PRU00176"/>
    </source>
</evidence>
<keyword evidence="3 8" id="KW-0507">mRNA processing</keyword>
<keyword evidence="4 7" id="KW-0694">RNA-binding</keyword>
<name>A0A0S4TIV9_CRYHO</name>
<dbReference type="VEuPathDB" id="CryptoDB:Chro.60207"/>
<feature type="domain" description="RRM" evidence="10">
    <location>
        <begin position="33"/>
        <end position="111"/>
    </location>
</feature>
<dbReference type="InterPro" id="IPR027157">
    <property type="entry name" value="NCBP2"/>
</dbReference>
<comment type="subcellular location">
    <subcellularLocation>
        <location evidence="1 8">Nucleus</location>
    </subcellularLocation>
</comment>
<dbReference type="GO" id="GO:0005634">
    <property type="term" value="C:nucleus"/>
    <property type="evidence" value="ECO:0007669"/>
    <property type="project" value="UniProtKB-SubCell"/>
</dbReference>
<comment type="similarity">
    <text evidence="2 8">Belongs to the RRM NCBP2 family.</text>
</comment>
<evidence type="ECO:0000256" key="8">
    <source>
        <dbReference type="RuleBase" id="RU364036"/>
    </source>
</evidence>
<organism evidence="11">
    <name type="scientific">Cryptosporidium hominis</name>
    <dbReference type="NCBI Taxonomy" id="237895"/>
    <lineage>
        <taxon>Eukaryota</taxon>
        <taxon>Sar</taxon>
        <taxon>Alveolata</taxon>
        <taxon>Apicomplexa</taxon>
        <taxon>Conoidasida</taxon>
        <taxon>Coccidia</taxon>
        <taxon>Eucoccidiorida</taxon>
        <taxon>Eimeriorina</taxon>
        <taxon>Cryptosporidiidae</taxon>
        <taxon>Cryptosporidium</taxon>
    </lineage>
</organism>
<dbReference type="PROSITE" id="PS50102">
    <property type="entry name" value="RRM"/>
    <property type="match status" value="1"/>
</dbReference>
<evidence type="ECO:0000256" key="9">
    <source>
        <dbReference type="SAM" id="MobiDB-lite"/>
    </source>
</evidence>
<dbReference type="SMART" id="SM00360">
    <property type="entry name" value="RRM"/>
    <property type="match status" value="1"/>
</dbReference>
<dbReference type="InterPro" id="IPR000504">
    <property type="entry name" value="RRM_dom"/>
</dbReference>
<dbReference type="InterPro" id="IPR034148">
    <property type="entry name" value="NCBP2_RRM"/>
</dbReference>
<dbReference type="GO" id="GO:0000339">
    <property type="term" value="F:RNA cap binding"/>
    <property type="evidence" value="ECO:0007669"/>
    <property type="project" value="InterPro"/>
</dbReference>
<dbReference type="Gene3D" id="3.30.70.330">
    <property type="match status" value="1"/>
</dbReference>
<keyword evidence="6 8" id="KW-0539">Nucleus</keyword>
<reference evidence="11" key="1">
    <citation type="submission" date="2015-08" db="EMBL/GenBank/DDBJ databases">
        <authorList>
            <person name="Babu N.S."/>
            <person name="Beckwith C.J."/>
            <person name="Beseler K.G."/>
            <person name="Brison A."/>
            <person name="Carone J.V."/>
            <person name="Caskin T.P."/>
            <person name="Diamond M."/>
            <person name="Durham M.E."/>
            <person name="Foxe J.M."/>
            <person name="Go M."/>
            <person name="Henderson B.A."/>
            <person name="Jones I.B."/>
            <person name="McGettigan J.A."/>
            <person name="Micheletti S.J."/>
            <person name="Nasrallah M.E."/>
            <person name="Ortiz D."/>
            <person name="Piller C.R."/>
            <person name="Privatt S.R."/>
            <person name="Schneider S.L."/>
            <person name="Sharp S."/>
            <person name="Smith T.C."/>
            <person name="Stanton J.D."/>
            <person name="Ullery H.E."/>
            <person name="Wilson R.J."/>
            <person name="Serrano M.G."/>
            <person name="Buck G."/>
            <person name="Lee V."/>
            <person name="Wang Y."/>
            <person name="Carvalho R."/>
            <person name="Voegtly L."/>
            <person name="Shi R."/>
            <person name="Duckworth R."/>
            <person name="Johnson A."/>
            <person name="Loviza R."/>
            <person name="Walstead R."/>
            <person name="Shah Z."/>
            <person name="Kiflezghi M."/>
            <person name="Wade K."/>
            <person name="Ball S.L."/>
            <person name="Bradley K.W."/>
            <person name="Asai D.J."/>
            <person name="Bowman C.A."/>
            <person name="Russell D.A."/>
            <person name="Pope W.H."/>
            <person name="Jacobs-Sera D."/>
            <person name="Hendrix R.W."/>
            <person name="Hatfull G.F."/>
        </authorList>
    </citation>
    <scope>NUCLEOTIDE SEQUENCE [LARGE SCALE GENOMIC DNA]</scope>
</reference>
<feature type="compositionally biased region" description="Basic residues" evidence="9">
    <location>
        <begin position="166"/>
        <end position="176"/>
    </location>
</feature>
<dbReference type="InterPro" id="IPR035979">
    <property type="entry name" value="RBD_domain_sf"/>
</dbReference>
<keyword evidence="5 8" id="KW-0508">mRNA splicing</keyword>
<evidence type="ECO:0000256" key="4">
    <source>
        <dbReference type="ARBA" id="ARBA00022884"/>
    </source>
</evidence>
<dbReference type="EMBL" id="LN877952">
    <property type="protein sequence ID" value="CUV06595.1"/>
    <property type="molecule type" value="Genomic_DNA"/>
</dbReference>
<dbReference type="VEuPathDB" id="CryptoDB:CHUDEA6_1700"/>
<gene>
    <name evidence="11" type="ORF">CHUDEA6_1700</name>
</gene>
<evidence type="ECO:0000259" key="10">
    <source>
        <dbReference type="PROSITE" id="PS50102"/>
    </source>
</evidence>
<feature type="region of interest" description="Disordered" evidence="9">
    <location>
        <begin position="139"/>
        <end position="181"/>
    </location>
</feature>
<protein>
    <recommendedName>
        <fullName evidence="8">Nuclear cap-binding protein subunit 2</fullName>
    </recommendedName>
    <alternativeName>
        <fullName evidence="8">20 kDa nuclear cap-binding protein</fullName>
    </alternativeName>
</protein>
<evidence type="ECO:0000256" key="3">
    <source>
        <dbReference type="ARBA" id="ARBA00022664"/>
    </source>
</evidence>